<evidence type="ECO:0000313" key="2">
    <source>
        <dbReference type="EMBL" id="WJZ98977.1"/>
    </source>
</evidence>
<dbReference type="InterPro" id="IPR008906">
    <property type="entry name" value="HATC_C_dom"/>
</dbReference>
<dbReference type="PANTHER" id="PTHR23272:SF184">
    <property type="entry name" value="OS03G0311250 PROTEIN"/>
    <property type="match status" value="1"/>
</dbReference>
<feature type="domain" description="HAT C-terminal dimerisation" evidence="1">
    <location>
        <begin position="18"/>
        <end position="100"/>
    </location>
</feature>
<organism evidence="2 3">
    <name type="scientific">Vitis vinifera</name>
    <name type="common">Grape</name>
    <dbReference type="NCBI Taxonomy" id="29760"/>
    <lineage>
        <taxon>Eukaryota</taxon>
        <taxon>Viridiplantae</taxon>
        <taxon>Streptophyta</taxon>
        <taxon>Embryophyta</taxon>
        <taxon>Tracheophyta</taxon>
        <taxon>Spermatophyta</taxon>
        <taxon>Magnoliopsida</taxon>
        <taxon>eudicotyledons</taxon>
        <taxon>Gunneridae</taxon>
        <taxon>Pentapetalae</taxon>
        <taxon>rosids</taxon>
        <taxon>Vitales</taxon>
        <taxon>Vitaceae</taxon>
        <taxon>Viteae</taxon>
        <taxon>Vitis</taxon>
    </lineage>
</organism>
<dbReference type="SUPFAM" id="SSF53098">
    <property type="entry name" value="Ribonuclease H-like"/>
    <property type="match status" value="1"/>
</dbReference>
<dbReference type="InterPro" id="IPR012337">
    <property type="entry name" value="RNaseH-like_sf"/>
</dbReference>
<dbReference type="Pfam" id="PF05699">
    <property type="entry name" value="Dimer_Tnp_hAT"/>
    <property type="match status" value="1"/>
</dbReference>
<protein>
    <recommendedName>
        <fullName evidence="1">HAT C-terminal dimerisation domain-containing protein</fullName>
    </recommendedName>
</protein>
<name>A0ABY9CWG0_VITVI</name>
<evidence type="ECO:0000313" key="3">
    <source>
        <dbReference type="Proteomes" id="UP001227230"/>
    </source>
</evidence>
<accession>A0ABY9CWG0</accession>
<evidence type="ECO:0000259" key="1">
    <source>
        <dbReference type="Pfam" id="PF05699"/>
    </source>
</evidence>
<dbReference type="PANTHER" id="PTHR23272">
    <property type="entry name" value="BED FINGER-RELATED"/>
    <property type="match status" value="1"/>
</dbReference>
<proteinExistence type="predicted"/>
<gene>
    <name evidence="2" type="ORF">VitviT2T_017462</name>
</gene>
<keyword evidence="3" id="KW-1185">Reference proteome</keyword>
<dbReference type="Proteomes" id="UP001227230">
    <property type="component" value="Chromosome 12"/>
</dbReference>
<dbReference type="EMBL" id="CP126659">
    <property type="protein sequence ID" value="WJZ98977.1"/>
    <property type="molecule type" value="Genomic_DNA"/>
</dbReference>
<sequence>MLKSREKATNSSPNNTTDLDRYLNIDLISFEDDEDFDILIWWKSQQHKYHVFSIIARDVLIVPVSTVASETAFSAGGKVVSDKRCSLAPDFIEPNICVKD</sequence>
<reference evidence="2 3" key="1">
    <citation type="journal article" date="2023" name="Hortic Res">
        <title>The complete reference genome for grapevine (Vitis vinifera L.) genetics and breeding.</title>
        <authorList>
            <person name="Shi X."/>
            <person name="Cao S."/>
            <person name="Wang X."/>
            <person name="Huang S."/>
            <person name="Wang Y."/>
            <person name="Liu Z."/>
            <person name="Liu W."/>
            <person name="Leng X."/>
            <person name="Peng Y."/>
            <person name="Wang N."/>
            <person name="Wang Y."/>
            <person name="Ma Z."/>
            <person name="Xu X."/>
            <person name="Zhang F."/>
            <person name="Xue H."/>
            <person name="Zhong H."/>
            <person name="Wang Y."/>
            <person name="Zhang K."/>
            <person name="Velt A."/>
            <person name="Avia K."/>
            <person name="Holtgrawe D."/>
            <person name="Grimplet J."/>
            <person name="Matus J.T."/>
            <person name="Ware D."/>
            <person name="Wu X."/>
            <person name="Wang H."/>
            <person name="Liu C."/>
            <person name="Fang Y."/>
            <person name="Rustenholz C."/>
            <person name="Cheng Z."/>
            <person name="Xiao H."/>
            <person name="Zhou Y."/>
        </authorList>
    </citation>
    <scope>NUCLEOTIDE SEQUENCE [LARGE SCALE GENOMIC DNA]</scope>
    <source>
        <strain evidence="3">cv. Pinot noir / PN40024</strain>
        <tissue evidence="2">Leaf</tissue>
    </source>
</reference>